<accession>A0A4R8I6T7</accession>
<sequence>MIQVFLCLMSKKFINKNQFQSEKIQRFFLKLKQYLLNINFLLSKFMVLKILIDVIN</sequence>
<protein>
    <submittedName>
        <fullName evidence="1">Uncharacterized protein</fullName>
    </submittedName>
</protein>
<keyword evidence="2" id="KW-1185">Reference proteome</keyword>
<proteinExistence type="predicted"/>
<organism evidence="1 2">
    <name type="scientific">Epilithonimonas xixisoli</name>
    <dbReference type="NCBI Taxonomy" id="1476462"/>
    <lineage>
        <taxon>Bacteria</taxon>
        <taxon>Pseudomonadati</taxon>
        <taxon>Bacteroidota</taxon>
        <taxon>Flavobacteriia</taxon>
        <taxon>Flavobacteriales</taxon>
        <taxon>Weeksellaceae</taxon>
        <taxon>Chryseobacterium group</taxon>
        <taxon>Epilithonimonas</taxon>
    </lineage>
</organism>
<evidence type="ECO:0000313" key="2">
    <source>
        <dbReference type="Proteomes" id="UP000295313"/>
    </source>
</evidence>
<dbReference type="EMBL" id="SOEO01000002">
    <property type="protein sequence ID" value="TDX84693.1"/>
    <property type="molecule type" value="Genomic_DNA"/>
</dbReference>
<dbReference type="AlphaFoldDB" id="A0A4R8I6T7"/>
<evidence type="ECO:0000313" key="1">
    <source>
        <dbReference type="EMBL" id="TDX84693.1"/>
    </source>
</evidence>
<gene>
    <name evidence="1" type="ORF">B0I22_2325</name>
</gene>
<name>A0A4R8I6T7_9FLAO</name>
<dbReference type="Proteomes" id="UP000295313">
    <property type="component" value="Unassembled WGS sequence"/>
</dbReference>
<reference evidence="1 2" key="1">
    <citation type="submission" date="2019-03" db="EMBL/GenBank/DDBJ databases">
        <title>Genomic Encyclopedia of Type Strains, Phase III (KMG-III): the genomes of soil and plant-associated and newly described type strains.</title>
        <authorList>
            <person name="Whitman W."/>
        </authorList>
    </citation>
    <scope>NUCLEOTIDE SEQUENCE [LARGE SCALE GENOMIC DNA]</scope>
    <source>
        <strain evidence="1 2">CGMCC 1.12802</strain>
    </source>
</reference>
<comment type="caution">
    <text evidence="1">The sequence shown here is derived from an EMBL/GenBank/DDBJ whole genome shotgun (WGS) entry which is preliminary data.</text>
</comment>